<evidence type="ECO:0000313" key="3">
    <source>
        <dbReference type="Proteomes" id="UP000010556"/>
    </source>
</evidence>
<organism evidence="2 3">
    <name type="scientific">Myotis davidii</name>
    <name type="common">David's myotis</name>
    <dbReference type="NCBI Taxonomy" id="225400"/>
    <lineage>
        <taxon>Eukaryota</taxon>
        <taxon>Metazoa</taxon>
        <taxon>Chordata</taxon>
        <taxon>Craniata</taxon>
        <taxon>Vertebrata</taxon>
        <taxon>Euteleostomi</taxon>
        <taxon>Mammalia</taxon>
        <taxon>Eutheria</taxon>
        <taxon>Laurasiatheria</taxon>
        <taxon>Chiroptera</taxon>
        <taxon>Yangochiroptera</taxon>
        <taxon>Vespertilionidae</taxon>
        <taxon>Myotis</taxon>
    </lineage>
</organism>
<reference evidence="3" key="1">
    <citation type="journal article" date="2013" name="Science">
        <title>Comparative analysis of bat genomes provides insight into the evolution of flight and immunity.</title>
        <authorList>
            <person name="Zhang G."/>
            <person name="Cowled C."/>
            <person name="Shi Z."/>
            <person name="Huang Z."/>
            <person name="Bishop-Lilly K.A."/>
            <person name="Fang X."/>
            <person name="Wynne J.W."/>
            <person name="Xiong Z."/>
            <person name="Baker M.L."/>
            <person name="Zhao W."/>
            <person name="Tachedjian M."/>
            <person name="Zhu Y."/>
            <person name="Zhou P."/>
            <person name="Jiang X."/>
            <person name="Ng J."/>
            <person name="Yang L."/>
            <person name="Wu L."/>
            <person name="Xiao J."/>
            <person name="Feng Y."/>
            <person name="Chen Y."/>
            <person name="Sun X."/>
            <person name="Zhang Y."/>
            <person name="Marsh G.A."/>
            <person name="Crameri G."/>
            <person name="Broder C.C."/>
            <person name="Frey K.G."/>
            <person name="Wang L.F."/>
            <person name="Wang J."/>
        </authorList>
    </citation>
    <scope>NUCLEOTIDE SEQUENCE [LARGE SCALE GENOMIC DNA]</scope>
</reference>
<protein>
    <submittedName>
        <fullName evidence="2">Pleckstrin like proteiny-like domain family B member 1</fullName>
    </submittedName>
</protein>
<feature type="coiled-coil region" evidence="1">
    <location>
        <begin position="44"/>
        <end position="117"/>
    </location>
</feature>
<dbReference type="InterPro" id="IPR052212">
    <property type="entry name" value="PH-like_domain"/>
</dbReference>
<gene>
    <name evidence="2" type="ORF">MDA_GLEAN10008974</name>
</gene>
<keyword evidence="1" id="KW-0175">Coiled coil</keyword>
<proteinExistence type="predicted"/>
<evidence type="ECO:0000256" key="1">
    <source>
        <dbReference type="SAM" id="Coils"/>
    </source>
</evidence>
<accession>L5M8P1</accession>
<keyword evidence="3" id="KW-1185">Reference proteome</keyword>
<dbReference type="PANTHER" id="PTHR12156">
    <property type="entry name" value="PLECKSTRIN HOMOLOGY-LIKE DOMAIN, FAMILY B, MEMBER 3"/>
    <property type="match status" value="1"/>
</dbReference>
<dbReference type="GO" id="GO:0070507">
    <property type="term" value="P:regulation of microtubule cytoskeleton organization"/>
    <property type="evidence" value="ECO:0007669"/>
    <property type="project" value="TreeGrafter"/>
</dbReference>
<name>L5M8P1_MYODS</name>
<dbReference type="GO" id="GO:0045180">
    <property type="term" value="C:basal cortex"/>
    <property type="evidence" value="ECO:0007669"/>
    <property type="project" value="TreeGrafter"/>
</dbReference>
<dbReference type="PANTHER" id="PTHR12156:SF23">
    <property type="entry name" value="PLECKSTRIN HOMOLOGY-LIKE DOMAIN FAMILY B MEMBER 1"/>
    <property type="match status" value="1"/>
</dbReference>
<dbReference type="Proteomes" id="UP000010556">
    <property type="component" value="Unassembled WGS sequence"/>
</dbReference>
<dbReference type="AlphaFoldDB" id="L5M8P1"/>
<evidence type="ECO:0000313" key="2">
    <source>
        <dbReference type="EMBL" id="ELK34088.1"/>
    </source>
</evidence>
<sequence length="240" mass="27228">MRLPGYKYALGPAFPGPHPAWHPAHEDAPSARLQGEVLALEEERAQVLGRVEQLKVHVKELEQQLQESAHQAEMERALLQGEREAERALLQQEQRAADQLQEKLLALETGVQKERDKERAELAAGRRHLEARQALCAQLQRQLDNCPESVREQLQEQLRREAEALETETKLFEDLEFQQLEQQSRAEEERELAGQGLLRSQAELLRSVARRKVGPPRRLLRGWCTALGGLEAGDLGLNPS</sequence>
<dbReference type="EMBL" id="KB103369">
    <property type="protein sequence ID" value="ELK34088.1"/>
    <property type="molecule type" value="Genomic_DNA"/>
</dbReference>